<dbReference type="AlphaFoldDB" id="A0A3B0PMP0"/>
<evidence type="ECO:0000313" key="1">
    <source>
        <dbReference type="EMBL" id="SYV97040.1"/>
    </source>
</evidence>
<accession>A0A3B0PMP0</accession>
<keyword evidence="2" id="KW-1185">Reference proteome</keyword>
<dbReference type="EMBL" id="LS991951">
    <property type="protein sequence ID" value="SYV97040.1"/>
    <property type="molecule type" value="Genomic_DNA"/>
</dbReference>
<sequence length="51" mass="5500">MNAVDAATAFVMYGKKNTVCQNPFAHFLCNLAITDEIVNEIAITKGKTANP</sequence>
<dbReference type="Proteomes" id="UP000257559">
    <property type="component" value="Chromosome"/>
</dbReference>
<dbReference type="KEGG" id="medw:NCTC10132_00395"/>
<evidence type="ECO:0000313" key="2">
    <source>
        <dbReference type="Proteomes" id="UP000257559"/>
    </source>
</evidence>
<name>A0A3B0PMP0_9BACT</name>
<protein>
    <submittedName>
        <fullName evidence="1">Uncharacterized protein</fullName>
    </submittedName>
</protein>
<proteinExistence type="predicted"/>
<gene>
    <name evidence="1" type="ORF">NCTC10132_00395</name>
</gene>
<organism evidence="1 2">
    <name type="scientific">Mycoplasmopsis edwardii</name>
    <dbReference type="NCBI Taxonomy" id="53558"/>
    <lineage>
        <taxon>Bacteria</taxon>
        <taxon>Bacillati</taxon>
        <taxon>Mycoplasmatota</taxon>
        <taxon>Mycoplasmoidales</taxon>
        <taxon>Metamycoplasmataceae</taxon>
        <taxon>Mycoplasmopsis</taxon>
    </lineage>
</organism>
<reference evidence="2" key="1">
    <citation type="submission" date="2018-06" db="EMBL/GenBank/DDBJ databases">
        <authorList>
            <consortium name="Pathogen Informatics"/>
        </authorList>
    </citation>
    <scope>NUCLEOTIDE SEQUENCE [LARGE SCALE GENOMIC DNA]</scope>
    <source>
        <strain evidence="2">NCTC10132</strain>
    </source>
</reference>